<proteinExistence type="predicted"/>
<dbReference type="EMBL" id="UZAJ01040384">
    <property type="protein sequence ID" value="VDP14608.1"/>
    <property type="molecule type" value="Genomic_DNA"/>
</dbReference>
<evidence type="ECO:0000313" key="1">
    <source>
        <dbReference type="EMBL" id="VDP14608.1"/>
    </source>
</evidence>
<protein>
    <submittedName>
        <fullName evidence="3">Zinc finger, CCHC-type</fullName>
    </submittedName>
</protein>
<evidence type="ECO:0000313" key="2">
    <source>
        <dbReference type="Proteomes" id="UP000267606"/>
    </source>
</evidence>
<accession>A0A183I207</accession>
<dbReference type="AlphaFoldDB" id="A0A183I207"/>
<reference evidence="1 2" key="2">
    <citation type="submission" date="2018-11" db="EMBL/GenBank/DDBJ databases">
        <authorList>
            <consortium name="Pathogen Informatics"/>
        </authorList>
    </citation>
    <scope>NUCLEOTIDE SEQUENCE [LARGE SCALE GENOMIC DNA]</scope>
</reference>
<keyword evidence="2" id="KW-1185">Reference proteome</keyword>
<dbReference type="STRING" id="387005.A0A183I207"/>
<reference evidence="3" key="1">
    <citation type="submission" date="2016-06" db="UniProtKB">
        <authorList>
            <consortium name="WormBaseParasite"/>
        </authorList>
    </citation>
    <scope>IDENTIFICATION</scope>
</reference>
<evidence type="ECO:0000313" key="3">
    <source>
        <dbReference type="WBParaSite" id="OFLC_0001377001-mRNA-1"/>
    </source>
</evidence>
<name>A0A183I207_9BILA</name>
<dbReference type="WBParaSite" id="OFLC_0001377001-mRNA-1">
    <property type="protein sequence ID" value="OFLC_0001377001-mRNA-1"/>
    <property type="gene ID" value="OFLC_0001377001"/>
</dbReference>
<gene>
    <name evidence="1" type="ORF">OFLC_LOCUS13769</name>
</gene>
<sequence length="78" mass="8811">MNVSNWNDAVNNWKAFKMTLEGSQVMPLLDTNGPDFITDPYVDEKPNRREKETYHAILKMHAGTLESAASQQSLNTQA</sequence>
<organism evidence="3">
    <name type="scientific">Onchocerca flexuosa</name>
    <dbReference type="NCBI Taxonomy" id="387005"/>
    <lineage>
        <taxon>Eukaryota</taxon>
        <taxon>Metazoa</taxon>
        <taxon>Ecdysozoa</taxon>
        <taxon>Nematoda</taxon>
        <taxon>Chromadorea</taxon>
        <taxon>Rhabditida</taxon>
        <taxon>Spirurina</taxon>
        <taxon>Spiruromorpha</taxon>
        <taxon>Filarioidea</taxon>
        <taxon>Onchocercidae</taxon>
        <taxon>Onchocerca</taxon>
    </lineage>
</organism>
<dbReference type="Proteomes" id="UP000267606">
    <property type="component" value="Unassembled WGS sequence"/>
</dbReference>